<dbReference type="AlphaFoldDB" id="A9STN6"/>
<sequence>MGPDIHGMKDMDRDVAEGDELDNDDGSTSAGDYGNLALRRVGGQNPEHSMTVDSEESRSPYGVLTLNDVSPIESTRARFLQLIIDYFIKYHIISAAEAHEAHSYSSNGKDKLTKRKSRDVQYEGGHRYLLPLTFLANLYETLIREINQRLAAVEGLQERTFGAALEAAGGLYRRLVKKFLKSGIPYPRSIRSILYYFNSYRIIDVKYLRTLDKCEFSMDMNEKWMLGNLILENRMFI</sequence>
<accession>A9STN6</accession>
<proteinExistence type="predicted"/>
<protein>
    <submittedName>
        <fullName evidence="2 3">Uncharacterized protein</fullName>
    </submittedName>
</protein>
<gene>
    <name evidence="3" type="primary">LOC112283974</name>
    <name evidence="2" type="ORF">PHYPA_009646</name>
</gene>
<feature type="compositionally biased region" description="Basic and acidic residues" evidence="1">
    <location>
        <begin position="1"/>
        <end position="16"/>
    </location>
</feature>
<reference evidence="3" key="3">
    <citation type="submission" date="2020-12" db="UniProtKB">
        <authorList>
            <consortium name="EnsemblPlants"/>
        </authorList>
    </citation>
    <scope>IDENTIFICATION</scope>
</reference>
<dbReference type="KEGG" id="ppp:112283974"/>
<organism evidence="2">
    <name type="scientific">Physcomitrium patens</name>
    <name type="common">Spreading-leaved earth moss</name>
    <name type="synonym">Physcomitrella patens</name>
    <dbReference type="NCBI Taxonomy" id="3218"/>
    <lineage>
        <taxon>Eukaryota</taxon>
        <taxon>Viridiplantae</taxon>
        <taxon>Streptophyta</taxon>
        <taxon>Embryophyta</taxon>
        <taxon>Bryophyta</taxon>
        <taxon>Bryophytina</taxon>
        <taxon>Bryopsida</taxon>
        <taxon>Funariidae</taxon>
        <taxon>Funariales</taxon>
        <taxon>Funariaceae</taxon>
        <taxon>Physcomitrium</taxon>
    </lineage>
</organism>
<evidence type="ECO:0000313" key="3">
    <source>
        <dbReference type="EnsemblPlants" id="Pp3c6_29570V3.1"/>
    </source>
</evidence>
<dbReference type="Gramene" id="Pp3c6_29570V3.2">
    <property type="protein sequence ID" value="Pp3c6_29570V3.2"/>
    <property type="gene ID" value="Pp3c6_29570"/>
</dbReference>
<dbReference type="GeneID" id="112283974"/>
<dbReference type="PaxDb" id="3218-PP1S117_167V6.1"/>
<dbReference type="HOGENOM" id="CLU_1172346_0_0_1"/>
<dbReference type="RefSeq" id="XP_024379170.1">
    <property type="nucleotide sequence ID" value="XM_024523402.2"/>
</dbReference>
<dbReference type="EnsemblPlants" id="Pp3c6_29570V3.1">
    <property type="protein sequence ID" value="Pp3c6_29570V3.1"/>
    <property type="gene ID" value="Pp3c6_29570"/>
</dbReference>
<dbReference type="OrthoDB" id="1914234at2759"/>
<dbReference type="Gramene" id="Pp3c6_29570V3.1">
    <property type="protein sequence ID" value="Pp3c6_29570V3.1"/>
    <property type="gene ID" value="Pp3c6_29570"/>
</dbReference>
<feature type="region of interest" description="Disordered" evidence="1">
    <location>
        <begin position="1"/>
        <end position="57"/>
    </location>
</feature>
<evidence type="ECO:0000313" key="2">
    <source>
        <dbReference type="EMBL" id="PNR53270.1"/>
    </source>
</evidence>
<dbReference type="EMBL" id="ABEU02000006">
    <property type="protein sequence ID" value="PNR53270.1"/>
    <property type="molecule type" value="Genomic_DNA"/>
</dbReference>
<dbReference type="eggNOG" id="KOG4197">
    <property type="taxonomic scope" value="Eukaryota"/>
</dbReference>
<dbReference type="Proteomes" id="UP000006727">
    <property type="component" value="Chromosome 6"/>
</dbReference>
<evidence type="ECO:0000256" key="1">
    <source>
        <dbReference type="SAM" id="MobiDB-lite"/>
    </source>
</evidence>
<reference evidence="2 4" key="1">
    <citation type="journal article" date="2008" name="Science">
        <title>The Physcomitrella genome reveals evolutionary insights into the conquest of land by plants.</title>
        <authorList>
            <person name="Rensing S."/>
            <person name="Lang D."/>
            <person name="Zimmer A."/>
            <person name="Terry A."/>
            <person name="Salamov A."/>
            <person name="Shapiro H."/>
            <person name="Nishiyama T."/>
            <person name="Perroud P.-F."/>
            <person name="Lindquist E."/>
            <person name="Kamisugi Y."/>
            <person name="Tanahashi T."/>
            <person name="Sakakibara K."/>
            <person name="Fujita T."/>
            <person name="Oishi K."/>
            <person name="Shin-I T."/>
            <person name="Kuroki Y."/>
            <person name="Toyoda A."/>
            <person name="Suzuki Y."/>
            <person name="Hashimoto A."/>
            <person name="Yamaguchi K."/>
            <person name="Sugano A."/>
            <person name="Kohara Y."/>
            <person name="Fujiyama A."/>
            <person name="Anterola A."/>
            <person name="Aoki S."/>
            <person name="Ashton N."/>
            <person name="Barbazuk W.B."/>
            <person name="Barker E."/>
            <person name="Bennetzen J."/>
            <person name="Bezanilla M."/>
            <person name="Blankenship R."/>
            <person name="Cho S.H."/>
            <person name="Dutcher S."/>
            <person name="Estelle M."/>
            <person name="Fawcett J.A."/>
            <person name="Gundlach H."/>
            <person name="Hanada K."/>
            <person name="Heyl A."/>
            <person name="Hicks K.A."/>
            <person name="Hugh J."/>
            <person name="Lohr M."/>
            <person name="Mayer K."/>
            <person name="Melkozernov A."/>
            <person name="Murata T."/>
            <person name="Nelson D."/>
            <person name="Pils B."/>
            <person name="Prigge M."/>
            <person name="Reiss B."/>
            <person name="Renner T."/>
            <person name="Rombauts S."/>
            <person name="Rushton P."/>
            <person name="Sanderfoot A."/>
            <person name="Schween G."/>
            <person name="Shiu S.-H."/>
            <person name="Stueber K."/>
            <person name="Theodoulou F.L."/>
            <person name="Tu H."/>
            <person name="Van de Peer Y."/>
            <person name="Verrier P.J."/>
            <person name="Waters E."/>
            <person name="Wood A."/>
            <person name="Yang L."/>
            <person name="Cove D."/>
            <person name="Cuming A."/>
            <person name="Hasebe M."/>
            <person name="Lucas S."/>
            <person name="Mishler D.B."/>
            <person name="Reski R."/>
            <person name="Grigoriev I."/>
            <person name="Quatrano R.S."/>
            <person name="Boore J.L."/>
        </authorList>
    </citation>
    <scope>NUCLEOTIDE SEQUENCE [LARGE SCALE GENOMIC DNA]</scope>
    <source>
        <strain evidence="3 4">cv. Gransden 2004</strain>
    </source>
</reference>
<reference evidence="2 4" key="2">
    <citation type="journal article" date="2018" name="Plant J.">
        <title>The Physcomitrella patens chromosome-scale assembly reveals moss genome structure and evolution.</title>
        <authorList>
            <person name="Lang D."/>
            <person name="Ullrich K.K."/>
            <person name="Murat F."/>
            <person name="Fuchs J."/>
            <person name="Jenkins J."/>
            <person name="Haas F.B."/>
            <person name="Piednoel M."/>
            <person name="Gundlach H."/>
            <person name="Van Bel M."/>
            <person name="Meyberg R."/>
            <person name="Vives C."/>
            <person name="Morata J."/>
            <person name="Symeonidi A."/>
            <person name="Hiss M."/>
            <person name="Muchero W."/>
            <person name="Kamisugi Y."/>
            <person name="Saleh O."/>
            <person name="Blanc G."/>
            <person name="Decker E.L."/>
            <person name="van Gessel N."/>
            <person name="Grimwood J."/>
            <person name="Hayes R.D."/>
            <person name="Graham S.W."/>
            <person name="Gunter L.E."/>
            <person name="McDaniel S.F."/>
            <person name="Hoernstein S.N.W."/>
            <person name="Larsson A."/>
            <person name="Li F.W."/>
            <person name="Perroud P.F."/>
            <person name="Phillips J."/>
            <person name="Ranjan P."/>
            <person name="Rokshar D.S."/>
            <person name="Rothfels C.J."/>
            <person name="Schneider L."/>
            <person name="Shu S."/>
            <person name="Stevenson D.W."/>
            <person name="Thummler F."/>
            <person name="Tillich M."/>
            <person name="Villarreal Aguilar J.C."/>
            <person name="Widiez T."/>
            <person name="Wong G.K."/>
            <person name="Wymore A."/>
            <person name="Zhang Y."/>
            <person name="Zimmer A.D."/>
            <person name="Quatrano R.S."/>
            <person name="Mayer K.F.X."/>
            <person name="Goodstein D."/>
            <person name="Casacuberta J.M."/>
            <person name="Vandepoele K."/>
            <person name="Reski R."/>
            <person name="Cuming A.C."/>
            <person name="Tuskan G.A."/>
            <person name="Maumus F."/>
            <person name="Salse J."/>
            <person name="Schmutz J."/>
            <person name="Rensing S.A."/>
        </authorList>
    </citation>
    <scope>NUCLEOTIDE SEQUENCE [LARGE SCALE GENOMIC DNA]</scope>
    <source>
        <strain evidence="3 4">cv. Gransden 2004</strain>
    </source>
</reference>
<evidence type="ECO:0000313" key="4">
    <source>
        <dbReference type="Proteomes" id="UP000006727"/>
    </source>
</evidence>
<name>A9STN6_PHYPA</name>
<keyword evidence="4" id="KW-1185">Reference proteome</keyword>
<dbReference type="EnsemblPlants" id="Pp3c6_29570V3.2">
    <property type="protein sequence ID" value="Pp3c6_29570V3.2"/>
    <property type="gene ID" value="Pp3c6_29570"/>
</dbReference>